<accession>B4GVE7</accession>
<dbReference type="EMBL" id="CH479192">
    <property type="protein sequence ID" value="EDW26434.1"/>
    <property type="molecule type" value="Genomic_DNA"/>
</dbReference>
<gene>
    <name evidence="2" type="primary">Dper\GL13012</name>
    <name evidence="2" type="ORF">Dper_GL13012</name>
</gene>
<organism evidence="3">
    <name type="scientific">Drosophila persimilis</name>
    <name type="common">Fruit fly</name>
    <dbReference type="NCBI Taxonomy" id="7234"/>
    <lineage>
        <taxon>Eukaryota</taxon>
        <taxon>Metazoa</taxon>
        <taxon>Ecdysozoa</taxon>
        <taxon>Arthropoda</taxon>
        <taxon>Hexapoda</taxon>
        <taxon>Insecta</taxon>
        <taxon>Pterygota</taxon>
        <taxon>Neoptera</taxon>
        <taxon>Endopterygota</taxon>
        <taxon>Diptera</taxon>
        <taxon>Brachycera</taxon>
        <taxon>Muscomorpha</taxon>
        <taxon>Ephydroidea</taxon>
        <taxon>Drosophilidae</taxon>
        <taxon>Drosophila</taxon>
        <taxon>Sophophora</taxon>
    </lineage>
</organism>
<protein>
    <submittedName>
        <fullName evidence="2">GL13012</fullName>
    </submittedName>
</protein>
<reference evidence="2 3" key="1">
    <citation type="journal article" date="2007" name="Nature">
        <title>Evolution of genes and genomes on the Drosophila phylogeny.</title>
        <authorList>
            <consortium name="Drosophila 12 Genomes Consortium"/>
            <person name="Clark A.G."/>
            <person name="Eisen M.B."/>
            <person name="Smith D.R."/>
            <person name="Bergman C.M."/>
            <person name="Oliver B."/>
            <person name="Markow T.A."/>
            <person name="Kaufman T.C."/>
            <person name="Kellis M."/>
            <person name="Gelbart W."/>
            <person name="Iyer V.N."/>
            <person name="Pollard D.A."/>
            <person name="Sackton T.B."/>
            <person name="Larracuente A.M."/>
            <person name="Singh N.D."/>
            <person name="Abad J.P."/>
            <person name="Abt D.N."/>
            <person name="Adryan B."/>
            <person name="Aguade M."/>
            <person name="Akashi H."/>
            <person name="Anderson W.W."/>
            <person name="Aquadro C.F."/>
            <person name="Ardell D.H."/>
            <person name="Arguello R."/>
            <person name="Artieri C.G."/>
            <person name="Barbash D.A."/>
            <person name="Barker D."/>
            <person name="Barsanti P."/>
            <person name="Batterham P."/>
            <person name="Batzoglou S."/>
            <person name="Begun D."/>
            <person name="Bhutkar A."/>
            <person name="Blanco E."/>
            <person name="Bosak S.A."/>
            <person name="Bradley R.K."/>
            <person name="Brand A.D."/>
            <person name="Brent M.R."/>
            <person name="Brooks A.N."/>
            <person name="Brown R.H."/>
            <person name="Butlin R.K."/>
            <person name="Caggese C."/>
            <person name="Calvi B.R."/>
            <person name="Bernardo de Carvalho A."/>
            <person name="Caspi A."/>
            <person name="Castrezana S."/>
            <person name="Celniker S.E."/>
            <person name="Chang J.L."/>
            <person name="Chapple C."/>
            <person name="Chatterji S."/>
            <person name="Chinwalla A."/>
            <person name="Civetta A."/>
            <person name="Clifton S.W."/>
            <person name="Comeron J.M."/>
            <person name="Costello J.C."/>
            <person name="Coyne J.A."/>
            <person name="Daub J."/>
            <person name="David R.G."/>
            <person name="Delcher A.L."/>
            <person name="Delehaunty K."/>
            <person name="Do C.B."/>
            <person name="Ebling H."/>
            <person name="Edwards K."/>
            <person name="Eickbush T."/>
            <person name="Evans J.D."/>
            <person name="Filipski A."/>
            <person name="Findeiss S."/>
            <person name="Freyhult E."/>
            <person name="Fulton L."/>
            <person name="Fulton R."/>
            <person name="Garcia A.C."/>
            <person name="Gardiner A."/>
            <person name="Garfield D.A."/>
            <person name="Garvin B.E."/>
            <person name="Gibson G."/>
            <person name="Gilbert D."/>
            <person name="Gnerre S."/>
            <person name="Godfrey J."/>
            <person name="Good R."/>
            <person name="Gotea V."/>
            <person name="Gravely B."/>
            <person name="Greenberg A.J."/>
            <person name="Griffiths-Jones S."/>
            <person name="Gross S."/>
            <person name="Guigo R."/>
            <person name="Gustafson E.A."/>
            <person name="Haerty W."/>
            <person name="Hahn M.W."/>
            <person name="Halligan D.L."/>
            <person name="Halpern A.L."/>
            <person name="Halter G.M."/>
            <person name="Han M.V."/>
            <person name="Heger A."/>
            <person name="Hillier L."/>
            <person name="Hinrichs A.S."/>
            <person name="Holmes I."/>
            <person name="Hoskins R.A."/>
            <person name="Hubisz M.J."/>
            <person name="Hultmark D."/>
            <person name="Huntley M.A."/>
            <person name="Jaffe D.B."/>
            <person name="Jagadeeshan S."/>
            <person name="Jeck W.R."/>
            <person name="Johnson J."/>
            <person name="Jones C.D."/>
            <person name="Jordan W.C."/>
            <person name="Karpen G.H."/>
            <person name="Kataoka E."/>
            <person name="Keightley P.D."/>
            <person name="Kheradpour P."/>
            <person name="Kirkness E.F."/>
            <person name="Koerich L.B."/>
            <person name="Kristiansen K."/>
            <person name="Kudrna D."/>
            <person name="Kulathinal R.J."/>
            <person name="Kumar S."/>
            <person name="Kwok R."/>
            <person name="Lander E."/>
            <person name="Langley C.H."/>
            <person name="Lapoint R."/>
            <person name="Lazzaro B.P."/>
            <person name="Lee S.J."/>
            <person name="Levesque L."/>
            <person name="Li R."/>
            <person name="Lin C.F."/>
            <person name="Lin M.F."/>
            <person name="Lindblad-Toh K."/>
            <person name="Llopart A."/>
            <person name="Long M."/>
            <person name="Low L."/>
            <person name="Lozovsky E."/>
            <person name="Lu J."/>
            <person name="Luo M."/>
            <person name="Machado C.A."/>
            <person name="Makalowski W."/>
            <person name="Marzo M."/>
            <person name="Matsuda M."/>
            <person name="Matzkin L."/>
            <person name="McAllister B."/>
            <person name="McBride C.S."/>
            <person name="McKernan B."/>
            <person name="McKernan K."/>
            <person name="Mendez-Lago M."/>
            <person name="Minx P."/>
            <person name="Mollenhauer M.U."/>
            <person name="Montooth K."/>
            <person name="Mount S.M."/>
            <person name="Mu X."/>
            <person name="Myers E."/>
            <person name="Negre B."/>
            <person name="Newfeld S."/>
            <person name="Nielsen R."/>
            <person name="Noor M.A."/>
            <person name="O'Grady P."/>
            <person name="Pachter L."/>
            <person name="Papaceit M."/>
            <person name="Parisi M.J."/>
            <person name="Parisi M."/>
            <person name="Parts L."/>
            <person name="Pedersen J.S."/>
            <person name="Pesole G."/>
            <person name="Phillippy A.M."/>
            <person name="Ponting C.P."/>
            <person name="Pop M."/>
            <person name="Porcelli D."/>
            <person name="Powell J.R."/>
            <person name="Prohaska S."/>
            <person name="Pruitt K."/>
            <person name="Puig M."/>
            <person name="Quesneville H."/>
            <person name="Ram K.R."/>
            <person name="Rand D."/>
            <person name="Rasmussen M.D."/>
            <person name="Reed L.K."/>
            <person name="Reenan R."/>
            <person name="Reily A."/>
            <person name="Remington K.A."/>
            <person name="Rieger T.T."/>
            <person name="Ritchie M.G."/>
            <person name="Robin C."/>
            <person name="Rogers Y.H."/>
            <person name="Rohde C."/>
            <person name="Rozas J."/>
            <person name="Rubenfield M.J."/>
            <person name="Ruiz A."/>
            <person name="Russo S."/>
            <person name="Salzberg S.L."/>
            <person name="Sanchez-Gracia A."/>
            <person name="Saranga D.J."/>
            <person name="Sato H."/>
            <person name="Schaeffer S.W."/>
            <person name="Schatz M.C."/>
            <person name="Schlenke T."/>
            <person name="Schwartz R."/>
            <person name="Segarra C."/>
            <person name="Singh R.S."/>
            <person name="Sirot L."/>
            <person name="Sirota M."/>
            <person name="Sisneros N.B."/>
            <person name="Smith C.D."/>
            <person name="Smith T.F."/>
            <person name="Spieth J."/>
            <person name="Stage D.E."/>
            <person name="Stark A."/>
            <person name="Stephan W."/>
            <person name="Strausberg R.L."/>
            <person name="Strempel S."/>
            <person name="Sturgill D."/>
            <person name="Sutton G."/>
            <person name="Sutton G.G."/>
            <person name="Tao W."/>
            <person name="Teichmann S."/>
            <person name="Tobari Y.N."/>
            <person name="Tomimura Y."/>
            <person name="Tsolas J.M."/>
            <person name="Valente V.L."/>
            <person name="Venter E."/>
            <person name="Venter J.C."/>
            <person name="Vicario S."/>
            <person name="Vieira F.G."/>
            <person name="Vilella A.J."/>
            <person name="Villasante A."/>
            <person name="Walenz B."/>
            <person name="Wang J."/>
            <person name="Wasserman M."/>
            <person name="Watts T."/>
            <person name="Wilson D."/>
            <person name="Wilson R.K."/>
            <person name="Wing R.A."/>
            <person name="Wolfner M.F."/>
            <person name="Wong A."/>
            <person name="Wong G.K."/>
            <person name="Wu C.I."/>
            <person name="Wu G."/>
            <person name="Yamamoto D."/>
            <person name="Yang H.P."/>
            <person name="Yang S.P."/>
            <person name="Yorke J.A."/>
            <person name="Yoshida K."/>
            <person name="Zdobnov E."/>
            <person name="Zhang P."/>
            <person name="Zhang Y."/>
            <person name="Zimin A.V."/>
            <person name="Baldwin J."/>
            <person name="Abdouelleil A."/>
            <person name="Abdulkadir J."/>
            <person name="Abebe A."/>
            <person name="Abera B."/>
            <person name="Abreu J."/>
            <person name="Acer S.C."/>
            <person name="Aftuck L."/>
            <person name="Alexander A."/>
            <person name="An P."/>
            <person name="Anderson E."/>
            <person name="Anderson S."/>
            <person name="Arachi H."/>
            <person name="Azer M."/>
            <person name="Bachantsang P."/>
            <person name="Barry A."/>
            <person name="Bayul T."/>
            <person name="Berlin A."/>
            <person name="Bessette D."/>
            <person name="Bloom T."/>
            <person name="Blye J."/>
            <person name="Boguslavskiy L."/>
            <person name="Bonnet C."/>
            <person name="Boukhgalter B."/>
            <person name="Bourzgui I."/>
            <person name="Brown A."/>
            <person name="Cahill P."/>
            <person name="Channer S."/>
            <person name="Cheshatsang Y."/>
            <person name="Chuda L."/>
            <person name="Citroen M."/>
            <person name="Collymore A."/>
            <person name="Cooke P."/>
            <person name="Costello M."/>
            <person name="D'Aco K."/>
            <person name="Daza R."/>
            <person name="De Haan G."/>
            <person name="DeGray S."/>
            <person name="DeMaso C."/>
            <person name="Dhargay N."/>
            <person name="Dooley K."/>
            <person name="Dooley E."/>
            <person name="Doricent M."/>
            <person name="Dorje P."/>
            <person name="Dorjee K."/>
            <person name="Dupes A."/>
            <person name="Elong R."/>
            <person name="Falk J."/>
            <person name="Farina A."/>
            <person name="Faro S."/>
            <person name="Ferguson D."/>
            <person name="Fisher S."/>
            <person name="Foley C.D."/>
            <person name="Franke A."/>
            <person name="Friedrich D."/>
            <person name="Gadbois L."/>
            <person name="Gearin G."/>
            <person name="Gearin C.R."/>
            <person name="Giannoukos G."/>
            <person name="Goode T."/>
            <person name="Graham J."/>
            <person name="Grandbois E."/>
            <person name="Grewal S."/>
            <person name="Gyaltsen K."/>
            <person name="Hafez N."/>
            <person name="Hagos B."/>
            <person name="Hall J."/>
            <person name="Henson C."/>
            <person name="Hollinger A."/>
            <person name="Honan T."/>
            <person name="Huard M.D."/>
            <person name="Hughes L."/>
            <person name="Hurhula B."/>
            <person name="Husby M.E."/>
            <person name="Kamat A."/>
            <person name="Kanga B."/>
            <person name="Kashin S."/>
            <person name="Khazanovich D."/>
            <person name="Kisner P."/>
            <person name="Lance K."/>
            <person name="Lara M."/>
            <person name="Lee W."/>
            <person name="Lennon N."/>
            <person name="Letendre F."/>
            <person name="LeVine R."/>
            <person name="Lipovsky A."/>
            <person name="Liu X."/>
            <person name="Liu J."/>
            <person name="Liu S."/>
            <person name="Lokyitsang T."/>
            <person name="Lokyitsang Y."/>
            <person name="Lubonja R."/>
            <person name="Lui A."/>
            <person name="MacDonald P."/>
            <person name="Magnisalis V."/>
            <person name="Maru K."/>
            <person name="Matthews C."/>
            <person name="McCusker W."/>
            <person name="McDonough S."/>
            <person name="Mehta T."/>
            <person name="Meldrim J."/>
            <person name="Meneus L."/>
            <person name="Mihai O."/>
            <person name="Mihalev A."/>
            <person name="Mihova T."/>
            <person name="Mittelman R."/>
            <person name="Mlenga V."/>
            <person name="Montmayeur A."/>
            <person name="Mulrain L."/>
            <person name="Navidi A."/>
            <person name="Naylor J."/>
            <person name="Negash T."/>
            <person name="Nguyen T."/>
            <person name="Nguyen N."/>
            <person name="Nicol R."/>
            <person name="Norbu C."/>
            <person name="Norbu N."/>
            <person name="Novod N."/>
            <person name="O'Neill B."/>
            <person name="Osman S."/>
            <person name="Markiewicz E."/>
            <person name="Oyono O.L."/>
            <person name="Patti C."/>
            <person name="Phunkhang P."/>
            <person name="Pierre F."/>
            <person name="Priest M."/>
            <person name="Raghuraman S."/>
            <person name="Rege F."/>
            <person name="Reyes R."/>
            <person name="Rise C."/>
            <person name="Rogov P."/>
            <person name="Ross K."/>
            <person name="Ryan E."/>
            <person name="Settipalli S."/>
            <person name="Shea T."/>
            <person name="Sherpa N."/>
            <person name="Shi L."/>
            <person name="Shih D."/>
            <person name="Sparrow T."/>
            <person name="Spaulding J."/>
            <person name="Stalker J."/>
            <person name="Stange-Thomann N."/>
            <person name="Stavropoulos S."/>
            <person name="Stone C."/>
            <person name="Strader C."/>
            <person name="Tesfaye S."/>
            <person name="Thomson T."/>
            <person name="Thoulutsang Y."/>
            <person name="Thoulutsang D."/>
            <person name="Topham K."/>
            <person name="Topping I."/>
            <person name="Tsamla T."/>
            <person name="Vassiliev H."/>
            <person name="Vo A."/>
            <person name="Wangchuk T."/>
            <person name="Wangdi T."/>
            <person name="Weiand M."/>
            <person name="Wilkinson J."/>
            <person name="Wilson A."/>
            <person name="Yadav S."/>
            <person name="Young G."/>
            <person name="Yu Q."/>
            <person name="Zembek L."/>
            <person name="Zhong D."/>
            <person name="Zimmer A."/>
            <person name="Zwirko Z."/>
            <person name="Jaffe D.B."/>
            <person name="Alvarez P."/>
            <person name="Brockman W."/>
            <person name="Butler J."/>
            <person name="Chin C."/>
            <person name="Gnerre S."/>
            <person name="Grabherr M."/>
            <person name="Kleber M."/>
            <person name="Mauceli E."/>
            <person name="MacCallum I."/>
        </authorList>
    </citation>
    <scope>NUCLEOTIDE SEQUENCE [LARGE SCALE GENOMIC DNA]</scope>
    <source>
        <strain evidence="3">MSH-3 / Tucson 14011-0111.49</strain>
    </source>
</reference>
<dbReference type="Proteomes" id="UP000008744">
    <property type="component" value="Unassembled WGS sequence"/>
</dbReference>
<proteinExistence type="predicted"/>
<evidence type="ECO:0000313" key="3">
    <source>
        <dbReference type="Proteomes" id="UP000008744"/>
    </source>
</evidence>
<dbReference type="HOGENOM" id="CLU_1697367_0_0_1"/>
<sequence>MAEAAAPSQEMFEEHPSLEENEAEIAAPSQEMVEEHPSNETLVENWIENTFPSQELEEKEDVQDLIAGAFQRTKADYDMLLTISKHTLHSEIDFLPENMREGLSSEELRRDGEEKLETCAVLYCLMEQTCLLCQFENREEIRKQQHSQSQTQSHQ</sequence>
<dbReference type="AlphaFoldDB" id="B4GVE7"/>
<feature type="region of interest" description="Disordered" evidence="1">
    <location>
        <begin position="1"/>
        <end position="38"/>
    </location>
</feature>
<keyword evidence="3" id="KW-1185">Reference proteome</keyword>
<dbReference type="OMA" id="CLMEQTC"/>
<name>B4GVE7_DROPE</name>
<evidence type="ECO:0000256" key="1">
    <source>
        <dbReference type="SAM" id="MobiDB-lite"/>
    </source>
</evidence>
<evidence type="ECO:0000313" key="2">
    <source>
        <dbReference type="EMBL" id="EDW26434.1"/>
    </source>
</evidence>